<dbReference type="GeneID" id="17264668"/>
<dbReference type="InterPro" id="IPR001487">
    <property type="entry name" value="Bromodomain"/>
</dbReference>
<feature type="region of interest" description="Disordered" evidence="4">
    <location>
        <begin position="877"/>
        <end position="916"/>
    </location>
</feature>
<dbReference type="GO" id="GO:0003677">
    <property type="term" value="F:DNA binding"/>
    <property type="evidence" value="ECO:0007669"/>
    <property type="project" value="UniProtKB-UniRule"/>
</dbReference>
<dbReference type="InterPro" id="IPR009071">
    <property type="entry name" value="HMG_box_dom"/>
</dbReference>
<feature type="compositionally biased region" description="Acidic residues" evidence="4">
    <location>
        <begin position="276"/>
        <end position="293"/>
    </location>
</feature>
<keyword evidence="8" id="KW-1185">Reference proteome</keyword>
<keyword evidence="1 2" id="KW-0103">Bromodomain</keyword>
<dbReference type="Pfam" id="PF00439">
    <property type="entry name" value="Bromodomain"/>
    <property type="match status" value="1"/>
</dbReference>
<keyword evidence="3" id="KW-0238">DNA-binding</keyword>
<dbReference type="InterPro" id="IPR036427">
    <property type="entry name" value="Bromodomain-like_sf"/>
</dbReference>
<sequence>MAKPLCLTSNVFKDPHLNFAFGGTADFRGRHGVLYNFLSAPGLSVNIKTEEAIFKIHDGALTVNGSFLTEAHVVVRVGAVGGHAGHKATASFWSTELNEHNWGFQVVNGSCGGRPFKFGKHGGKKCFELTMAMEHSSAYFALPDWTVTVHGMRSVPNDLDWVAGPRHRLDISFASRGSLARSKPHGLIGQSFATPGLVAAECSEMPEQEVVPAEGTASGGNGSSTPWASSSDPESKADAEASQASVAPDTVAAGEAAGGVGEEEPEAPSSQVPEVVETDVEEHEDDEDGDGEVDPAARPAPAGSPAPIPEVVETDVEEHEGDEKEAPPSDPFSMPESEPVHPPPAAAAPPGEGTLSPPPPRRRGLHQPAVRTAPAARKRPTPAPATPSAAHAALTEASLEGDAPAEEEGDGPTPSAAPPVRRKLDSKPRKLGQPSGAAKSKPTPQRKPGEKPRAQKSRGEGAASEPKKKKAKKDPDAPKGALSAYMLWSMQERKSDAYAGMKVPEAGKALGATWKTMDEAARAPWVEASKEDHARHAREMASYVPSPEYARAQAAAPKARSGSSGGAKKAATPASRGGGKGAAASAASKKSAAGRKRKALARGDADSSDDEATPSKLAFSPPPPLADAPPPMLEDVRLLPKERAPMRALKLKARGAPRRTSPAPSMSSEPASGRGAARRALAPLSTPSSAPQVGARVAWVPQCYNEFAKRYEAELDALQLVIDVPADLLESPADGTAHCAEIVAIHPAETEGWELLTLRGVPFGGGSGASEGAEYCLPYVPRRLCDVDQHVCALKEYLASRERALSASASPHVRVPFAAPDSEGEEELWEGRVWSRKPFDALNYPDSLYRCLNCVWYVASPREHEGASIQPLWVFDEEQTDNQAPERSTPPLSSRRTPSRASRLPRHQVSPWEALPSDTHGRWSKLNPPLAKLVDQLRVDRDTYSKLVPASESLEITDALAGQAGASGAALERLRQDTFLRVLKRLQSSEPGRYFQPPVPADEVEYYRQVDRPMCLAAVQSGLEGSKYASWAAFEADVVLIYGNAMEFNEEDSLPFYLAQMLEHEFNEAKELVRQALPAVLE</sequence>
<dbReference type="KEGG" id="ehx:EMIHUDRAFT_470147"/>
<dbReference type="SUPFAM" id="SSF47370">
    <property type="entry name" value="Bromodomain"/>
    <property type="match status" value="1"/>
</dbReference>
<feature type="compositionally biased region" description="Basic and acidic residues" evidence="4">
    <location>
        <begin position="447"/>
        <end position="459"/>
    </location>
</feature>
<dbReference type="SMART" id="SM00398">
    <property type="entry name" value="HMG"/>
    <property type="match status" value="1"/>
</dbReference>
<dbReference type="InterPro" id="IPR036910">
    <property type="entry name" value="HMG_box_dom_sf"/>
</dbReference>
<feature type="region of interest" description="Disordered" evidence="4">
    <location>
        <begin position="525"/>
        <end position="632"/>
    </location>
</feature>
<keyword evidence="3" id="KW-0539">Nucleus</keyword>
<dbReference type="eggNOG" id="KOG0955">
    <property type="taxonomic scope" value="Eukaryota"/>
</dbReference>
<feature type="domain" description="HMG box" evidence="6">
    <location>
        <begin position="478"/>
        <end position="544"/>
    </location>
</feature>
<dbReference type="GO" id="GO:0035267">
    <property type="term" value="C:NuA4 histone acetyltransferase complex"/>
    <property type="evidence" value="ECO:0007669"/>
    <property type="project" value="TreeGrafter"/>
</dbReference>
<evidence type="ECO:0000313" key="8">
    <source>
        <dbReference type="Proteomes" id="UP000013827"/>
    </source>
</evidence>
<dbReference type="GO" id="GO:0005634">
    <property type="term" value="C:nucleus"/>
    <property type="evidence" value="ECO:0007669"/>
    <property type="project" value="UniProtKB-UniRule"/>
</dbReference>
<reference evidence="8" key="1">
    <citation type="journal article" date="2013" name="Nature">
        <title>Pan genome of the phytoplankton Emiliania underpins its global distribution.</title>
        <authorList>
            <person name="Read B.A."/>
            <person name="Kegel J."/>
            <person name="Klute M.J."/>
            <person name="Kuo A."/>
            <person name="Lefebvre S.C."/>
            <person name="Maumus F."/>
            <person name="Mayer C."/>
            <person name="Miller J."/>
            <person name="Monier A."/>
            <person name="Salamov A."/>
            <person name="Young J."/>
            <person name="Aguilar M."/>
            <person name="Claverie J.M."/>
            <person name="Frickenhaus S."/>
            <person name="Gonzalez K."/>
            <person name="Herman E.K."/>
            <person name="Lin Y.C."/>
            <person name="Napier J."/>
            <person name="Ogata H."/>
            <person name="Sarno A.F."/>
            <person name="Shmutz J."/>
            <person name="Schroeder D."/>
            <person name="de Vargas C."/>
            <person name="Verret F."/>
            <person name="von Dassow P."/>
            <person name="Valentin K."/>
            <person name="Van de Peer Y."/>
            <person name="Wheeler G."/>
            <person name="Dacks J.B."/>
            <person name="Delwiche C.F."/>
            <person name="Dyhrman S.T."/>
            <person name="Glockner G."/>
            <person name="John U."/>
            <person name="Richards T."/>
            <person name="Worden A.Z."/>
            <person name="Zhang X."/>
            <person name="Grigoriev I.V."/>
            <person name="Allen A.E."/>
            <person name="Bidle K."/>
            <person name="Borodovsky M."/>
            <person name="Bowler C."/>
            <person name="Brownlee C."/>
            <person name="Cock J.M."/>
            <person name="Elias M."/>
            <person name="Gladyshev V.N."/>
            <person name="Groth M."/>
            <person name="Guda C."/>
            <person name="Hadaegh A."/>
            <person name="Iglesias-Rodriguez M.D."/>
            <person name="Jenkins J."/>
            <person name="Jones B.M."/>
            <person name="Lawson T."/>
            <person name="Leese F."/>
            <person name="Lindquist E."/>
            <person name="Lobanov A."/>
            <person name="Lomsadze A."/>
            <person name="Malik S.B."/>
            <person name="Marsh M.E."/>
            <person name="Mackinder L."/>
            <person name="Mock T."/>
            <person name="Mueller-Roeber B."/>
            <person name="Pagarete A."/>
            <person name="Parker M."/>
            <person name="Probert I."/>
            <person name="Quesneville H."/>
            <person name="Raines C."/>
            <person name="Rensing S.A."/>
            <person name="Riano-Pachon D.M."/>
            <person name="Richier S."/>
            <person name="Rokitta S."/>
            <person name="Shiraiwa Y."/>
            <person name="Soanes D.M."/>
            <person name="van der Giezen M."/>
            <person name="Wahlund T.M."/>
            <person name="Williams B."/>
            <person name="Wilson W."/>
            <person name="Wolfe G."/>
            <person name="Wurch L.L."/>
        </authorList>
    </citation>
    <scope>NUCLEOTIDE SEQUENCE</scope>
</reference>
<feature type="compositionally biased region" description="Low complexity" evidence="4">
    <location>
        <begin position="661"/>
        <end position="685"/>
    </location>
</feature>
<feature type="region of interest" description="Disordered" evidence="4">
    <location>
        <begin position="651"/>
        <end position="690"/>
    </location>
</feature>
<evidence type="ECO:0000313" key="7">
    <source>
        <dbReference type="EnsemblProtists" id="EOD19124"/>
    </source>
</evidence>
<evidence type="ECO:0000256" key="2">
    <source>
        <dbReference type="PROSITE-ProRule" id="PRU00035"/>
    </source>
</evidence>
<accession>A0A0D3J6I9</accession>
<dbReference type="PANTHER" id="PTHR15398">
    <property type="entry name" value="BROMODOMAIN-CONTAINING PROTEIN 8"/>
    <property type="match status" value="1"/>
</dbReference>
<feature type="region of interest" description="Disordered" evidence="4">
    <location>
        <begin position="209"/>
        <end position="480"/>
    </location>
</feature>
<reference evidence="7" key="2">
    <citation type="submission" date="2024-10" db="UniProtKB">
        <authorList>
            <consortium name="EnsemblProtists"/>
        </authorList>
    </citation>
    <scope>IDENTIFICATION</scope>
</reference>
<dbReference type="STRING" id="2903.R1EE18"/>
<dbReference type="RefSeq" id="XP_005771553.1">
    <property type="nucleotide sequence ID" value="XM_005771496.1"/>
</dbReference>
<dbReference type="SUPFAM" id="SSF47095">
    <property type="entry name" value="HMG-box"/>
    <property type="match status" value="1"/>
</dbReference>
<evidence type="ECO:0000256" key="1">
    <source>
        <dbReference type="ARBA" id="ARBA00023117"/>
    </source>
</evidence>
<evidence type="ECO:0000256" key="4">
    <source>
        <dbReference type="SAM" id="MobiDB-lite"/>
    </source>
</evidence>
<dbReference type="PROSITE" id="PS50118">
    <property type="entry name" value="HMG_BOX_2"/>
    <property type="match status" value="1"/>
</dbReference>
<evidence type="ECO:0000259" key="6">
    <source>
        <dbReference type="PROSITE" id="PS50118"/>
    </source>
</evidence>
<dbReference type="PANTHER" id="PTHR15398:SF4">
    <property type="entry name" value="BROMODOMAIN-CONTAINING PROTEIN 8 ISOFORM X1"/>
    <property type="match status" value="1"/>
</dbReference>
<feature type="DNA-binding region" description="HMG box" evidence="3">
    <location>
        <begin position="478"/>
        <end position="544"/>
    </location>
</feature>
<dbReference type="PROSITE" id="PS00633">
    <property type="entry name" value="BROMODOMAIN_1"/>
    <property type="match status" value="1"/>
</dbReference>
<dbReference type="CDD" id="cd04369">
    <property type="entry name" value="Bromodomain"/>
    <property type="match status" value="1"/>
</dbReference>
<feature type="compositionally biased region" description="Low complexity" evidence="4">
    <location>
        <begin position="582"/>
        <end position="591"/>
    </location>
</feature>
<feature type="compositionally biased region" description="Low complexity" evidence="4">
    <location>
        <begin position="550"/>
        <end position="559"/>
    </location>
</feature>
<name>A0A0D3J6I9_EMIH1</name>
<feature type="compositionally biased region" description="Basic and acidic residues" evidence="4">
    <location>
        <begin position="528"/>
        <end position="539"/>
    </location>
</feature>
<evidence type="ECO:0000259" key="5">
    <source>
        <dbReference type="PROSITE" id="PS50014"/>
    </source>
</evidence>
<proteinExistence type="predicted"/>
<evidence type="ECO:0000256" key="3">
    <source>
        <dbReference type="PROSITE-ProRule" id="PRU00267"/>
    </source>
</evidence>
<feature type="compositionally biased region" description="Pro residues" evidence="4">
    <location>
        <begin position="620"/>
        <end position="632"/>
    </location>
</feature>
<protein>
    <recommendedName>
        <fullName evidence="9">HMG box domain-containing protein</fullName>
    </recommendedName>
</protein>
<dbReference type="Proteomes" id="UP000013827">
    <property type="component" value="Unassembled WGS sequence"/>
</dbReference>
<dbReference type="EnsemblProtists" id="EOD19124">
    <property type="protein sequence ID" value="EOD19124"/>
    <property type="gene ID" value="EMIHUDRAFT_470147"/>
</dbReference>
<dbReference type="Gene3D" id="1.10.30.10">
    <property type="entry name" value="High mobility group box domain"/>
    <property type="match status" value="1"/>
</dbReference>
<dbReference type="SMART" id="SM00297">
    <property type="entry name" value="BROMO"/>
    <property type="match status" value="1"/>
</dbReference>
<evidence type="ECO:0008006" key="9">
    <source>
        <dbReference type="Google" id="ProtNLM"/>
    </source>
</evidence>
<dbReference type="CDD" id="cd00084">
    <property type="entry name" value="HMG-box_SF"/>
    <property type="match status" value="1"/>
</dbReference>
<dbReference type="AlphaFoldDB" id="A0A0D3J6I9"/>
<dbReference type="PROSITE" id="PS50014">
    <property type="entry name" value="BROMODOMAIN_2"/>
    <property type="match status" value="1"/>
</dbReference>
<organism evidence="7 8">
    <name type="scientific">Emiliania huxleyi (strain CCMP1516)</name>
    <dbReference type="NCBI Taxonomy" id="280463"/>
    <lineage>
        <taxon>Eukaryota</taxon>
        <taxon>Haptista</taxon>
        <taxon>Haptophyta</taxon>
        <taxon>Prymnesiophyceae</taxon>
        <taxon>Isochrysidales</taxon>
        <taxon>Noelaerhabdaceae</taxon>
        <taxon>Emiliania</taxon>
    </lineage>
</organism>
<dbReference type="InterPro" id="IPR018359">
    <property type="entry name" value="Bromodomain_CS"/>
</dbReference>
<dbReference type="HOGENOM" id="CLU_010052_0_0_1"/>
<feature type="compositionally biased region" description="Low complexity" evidence="4">
    <location>
        <begin position="386"/>
        <end position="402"/>
    </location>
</feature>
<feature type="compositionally biased region" description="Low complexity" evidence="4">
    <location>
        <begin position="885"/>
        <end position="902"/>
    </location>
</feature>
<feature type="domain" description="Bromo" evidence="5">
    <location>
        <begin position="994"/>
        <end position="1056"/>
    </location>
</feature>
<dbReference type="Pfam" id="PF00505">
    <property type="entry name" value="HMG_box"/>
    <property type="match status" value="1"/>
</dbReference>
<feature type="compositionally biased region" description="Polar residues" evidence="4">
    <location>
        <begin position="223"/>
        <end position="232"/>
    </location>
</feature>
<dbReference type="PaxDb" id="2903-EOD19124"/>
<dbReference type="Gene3D" id="1.20.920.10">
    <property type="entry name" value="Bromodomain-like"/>
    <property type="match status" value="1"/>
</dbReference>